<keyword evidence="6" id="KW-0694">RNA-binding</keyword>
<name>A0A6J2XV09_SITOR</name>
<evidence type="ECO:0000259" key="9">
    <source>
        <dbReference type="PROSITE" id="PS51192"/>
    </source>
</evidence>
<dbReference type="KEGG" id="soy:115881174"/>
<dbReference type="InterPro" id="IPR011545">
    <property type="entry name" value="DEAD/DEAH_box_helicase_dom"/>
</dbReference>
<protein>
    <recommendedName>
        <fullName evidence="1">RNA helicase</fullName>
        <ecNumber evidence="1">3.6.4.13</ecNumber>
    </recommendedName>
</protein>
<dbReference type="EC" id="3.6.4.13" evidence="1"/>
<reference evidence="12" key="1">
    <citation type="submission" date="2025-08" db="UniProtKB">
        <authorList>
            <consortium name="RefSeq"/>
        </authorList>
    </citation>
    <scope>IDENTIFICATION</scope>
    <source>
        <tissue evidence="12">Gonads</tissue>
    </source>
</reference>
<dbReference type="SMART" id="SM00487">
    <property type="entry name" value="DEXDc"/>
    <property type="match status" value="1"/>
</dbReference>
<dbReference type="Pfam" id="PF00270">
    <property type="entry name" value="DEAD"/>
    <property type="match status" value="1"/>
</dbReference>
<dbReference type="RefSeq" id="XP_030754424.1">
    <property type="nucleotide sequence ID" value="XM_030898564.1"/>
</dbReference>
<keyword evidence="11" id="KW-1185">Reference proteome</keyword>
<dbReference type="GO" id="GO:0003678">
    <property type="term" value="F:DNA helicase activity"/>
    <property type="evidence" value="ECO:0007669"/>
    <property type="project" value="TreeGrafter"/>
</dbReference>
<evidence type="ECO:0000256" key="4">
    <source>
        <dbReference type="ARBA" id="ARBA00022806"/>
    </source>
</evidence>
<dbReference type="GO" id="GO:0005524">
    <property type="term" value="F:ATP binding"/>
    <property type="evidence" value="ECO:0007669"/>
    <property type="project" value="UniProtKB-KW"/>
</dbReference>
<keyword evidence="2" id="KW-0547">Nucleotide-binding</keyword>
<dbReference type="InterPro" id="IPR007502">
    <property type="entry name" value="Helicase-assoc_dom"/>
</dbReference>
<comment type="similarity">
    <text evidence="7">Belongs to the DExH box helicase family.</text>
</comment>
<feature type="domain" description="Helicase C-terminal" evidence="10">
    <location>
        <begin position="974"/>
        <end position="1142"/>
    </location>
</feature>
<feature type="domain" description="Helicase ATP-binding" evidence="9">
    <location>
        <begin position="769"/>
        <end position="938"/>
    </location>
</feature>
<dbReference type="GO" id="GO:0003724">
    <property type="term" value="F:RNA helicase activity"/>
    <property type="evidence" value="ECO:0007669"/>
    <property type="project" value="UniProtKB-EC"/>
</dbReference>
<evidence type="ECO:0000256" key="3">
    <source>
        <dbReference type="ARBA" id="ARBA00022801"/>
    </source>
</evidence>
<evidence type="ECO:0000313" key="11">
    <source>
        <dbReference type="Proteomes" id="UP000504635"/>
    </source>
</evidence>
<evidence type="ECO:0000256" key="7">
    <source>
        <dbReference type="ARBA" id="ARBA00060772"/>
    </source>
</evidence>
<dbReference type="PROSITE" id="PS00690">
    <property type="entry name" value="DEAH_ATP_HELICASE"/>
    <property type="match status" value="1"/>
</dbReference>
<evidence type="ECO:0000256" key="2">
    <source>
        <dbReference type="ARBA" id="ARBA00022741"/>
    </source>
</evidence>
<dbReference type="Gene3D" id="3.40.50.300">
    <property type="entry name" value="P-loop containing nucleotide triphosphate hydrolases"/>
    <property type="match status" value="2"/>
</dbReference>
<dbReference type="SMART" id="SM00847">
    <property type="entry name" value="HA2"/>
    <property type="match status" value="1"/>
</dbReference>
<dbReference type="SMART" id="SM00490">
    <property type="entry name" value="HELICc"/>
    <property type="match status" value="1"/>
</dbReference>
<feature type="region of interest" description="Disordered" evidence="8">
    <location>
        <begin position="248"/>
        <end position="272"/>
    </location>
</feature>
<proteinExistence type="inferred from homology"/>
<evidence type="ECO:0000256" key="5">
    <source>
        <dbReference type="ARBA" id="ARBA00022840"/>
    </source>
</evidence>
<organism evidence="11 12">
    <name type="scientific">Sitophilus oryzae</name>
    <name type="common">Rice weevil</name>
    <name type="synonym">Curculio oryzae</name>
    <dbReference type="NCBI Taxonomy" id="7048"/>
    <lineage>
        <taxon>Eukaryota</taxon>
        <taxon>Metazoa</taxon>
        <taxon>Ecdysozoa</taxon>
        <taxon>Arthropoda</taxon>
        <taxon>Hexapoda</taxon>
        <taxon>Insecta</taxon>
        <taxon>Pterygota</taxon>
        <taxon>Neoptera</taxon>
        <taxon>Endopterygota</taxon>
        <taxon>Coleoptera</taxon>
        <taxon>Polyphaga</taxon>
        <taxon>Cucujiformia</taxon>
        <taxon>Curculionidae</taxon>
        <taxon>Dryophthorinae</taxon>
        <taxon>Sitophilus</taxon>
    </lineage>
</organism>
<feature type="compositionally biased region" description="Polar residues" evidence="8">
    <location>
        <begin position="529"/>
        <end position="551"/>
    </location>
</feature>
<dbReference type="CDD" id="cd18791">
    <property type="entry name" value="SF2_C_RHA"/>
    <property type="match status" value="1"/>
</dbReference>
<evidence type="ECO:0000313" key="12">
    <source>
        <dbReference type="RefSeq" id="XP_030754424.1"/>
    </source>
</evidence>
<sequence length="1503" mass="171550">MIFRNNYTTYKNMILSYRSIFQREVIRCQPKLLLQTYQQSLTDSLPVIMKRKGNSLNLVDVLNRVNNTNTESKCLTVEELIKEYGNSGNITQEIKRVLKHEFKLDIEIEKTFTYSKHIWLCKLNLGSFTKEIFEGVGVTKQTAELNSRLAALLWLKQLCPVRKVQPNILVQIHENNRIVELFNGSNGKSILPNDNQKLSGRKVESTGISKMLEDIVIQNNLNSVSDVNGQNYCTNKLIKEPFKLETVQTKEKKKKSKRKNSTSGKKKISSDLAASSQSCKSLVKPTTSVSNIQKRLHSIKVSGSSKECYNENSSLLLEPKILEDIIDSSNVDQLTPKPSDCKHIILRNVTKTSDINFRDIYKKYPYPKDTLHKFYDILVSDLRNKSLQLSSSCKITGSSNEVEWVFTYNLKWPENVKVTVHHPRKKQASLYAALRSLAFINESGLDISRKGRPLINRNDVASYFAKPDISASILNIGSCNKSISSEQTSVLNTQKRMYSVKTREDSKESSNEKESVLIEPKKVEVNIKASNNEQQIDSNNNDRNGTPNINLHSLPKSSECRHITVKNITPELSTLKEIYKKYPLPKQTLCNFFQSLSTELKNPSLILSTSYRRIGSGKNEDCIFTYNLKWPENVKVSVQHASKKQASLYSALKSLAYLLETGKITPDGKPLIYTNDEIKKLVQKKDKTLNIKIESLQKMQEINQVFQTYIRPLIANVDYNYDGKISDLADDSDDLDVHLRRNPKYISGEAYMAKEKNHLPVSDFKEQFMDLIKSNNCVIVKGQPGCGKSTRIPQYVLESWAKDSDDNDLCRIAVTQPRRIAAISLSERVSDERDEMVGDIVGYQVRLKSQFIPKTGRILYCTTGILLRRLQSDPNLSTFSHVILDEAHERDLNTDLLMNLLKRALQENDKLKVIVMSATIDAETFSQYFNGAPIFEVPGFAYPVQQNYLDSSKFNNSKTLNMCKGEIPNVVHDEIAKVITFIHENKPEGAILVFLPGWEDLSKVEKMLSSLRNATVHILHSKLKDSEQYKIFSKPPRGIRKIILSTNIAETSITIDDVVYVVDSGIHKDQVFDNEKGISVIDKEWISKASVRQRSGRAGRCAPGESYHMYTEEKFQTFQDYSTPKILNSSLTKVILDSKTISDMSACDFMNSLITPPEKQAVERAVEELKQLELLDDNEKLTPLGRTLANFQLEPNLAKTMVNSVIFKCTTPIVDIVTLFSSETEMFGSLTLMDKESIKREKESYSKSSDHLALMKIYEKWLEFFEEDGLRAAKTFCQRMNLVHHKMEFINKLKDIHYGYLRNGLYNSVPLSDEFSDNDELIKAVLYSGTGNVLIHRNWDILKNRLKSNVNVLLTRHNHKATITSDSVNHRRRDFPSDFLVYINETRSNIRRVSTVRECSLIPPISVLLFNNNKLEITPVQTSADQEVPENLVYVSIKNTNLKFLLDKEKADILCDCKSAIDSSYKYLIHQLTYSGDDIPEFRAYWDIILENIDRILSNDLIK</sequence>
<dbReference type="Pfam" id="PF00271">
    <property type="entry name" value="Helicase_C"/>
    <property type="match status" value="1"/>
</dbReference>
<dbReference type="InterPro" id="IPR027417">
    <property type="entry name" value="P-loop_NTPase"/>
</dbReference>
<feature type="region of interest" description="Disordered" evidence="8">
    <location>
        <begin position="496"/>
        <end position="515"/>
    </location>
</feature>
<dbReference type="GeneID" id="115881174"/>
<evidence type="ECO:0000256" key="1">
    <source>
        <dbReference type="ARBA" id="ARBA00012552"/>
    </source>
</evidence>
<feature type="region of interest" description="Disordered" evidence="8">
    <location>
        <begin position="529"/>
        <end position="554"/>
    </location>
</feature>
<keyword evidence="3" id="KW-0378">Hydrolase</keyword>
<dbReference type="InterPro" id="IPR014001">
    <property type="entry name" value="Helicase_ATP-bd"/>
</dbReference>
<dbReference type="InterPro" id="IPR048333">
    <property type="entry name" value="HA2_WH"/>
</dbReference>
<dbReference type="PANTHER" id="PTHR18934">
    <property type="entry name" value="ATP-DEPENDENT RNA HELICASE"/>
    <property type="match status" value="1"/>
</dbReference>
<dbReference type="CDD" id="cd17917">
    <property type="entry name" value="DEXHc_RHA-like"/>
    <property type="match status" value="1"/>
</dbReference>
<evidence type="ECO:0000259" key="10">
    <source>
        <dbReference type="PROSITE" id="PS51194"/>
    </source>
</evidence>
<dbReference type="InterPro" id="IPR002464">
    <property type="entry name" value="DNA/RNA_helicase_DEAH_CS"/>
</dbReference>
<dbReference type="SUPFAM" id="SSF52540">
    <property type="entry name" value="P-loop containing nucleoside triphosphate hydrolases"/>
    <property type="match status" value="1"/>
</dbReference>
<dbReference type="PANTHER" id="PTHR18934:SF257">
    <property type="entry name" value="ATP-DEPENDENT RNA HELICASE DHX30"/>
    <property type="match status" value="1"/>
</dbReference>
<dbReference type="Gene3D" id="1.20.120.1080">
    <property type="match status" value="1"/>
</dbReference>
<keyword evidence="5" id="KW-0067">ATP-binding</keyword>
<feature type="compositionally biased region" description="Basic residues" evidence="8">
    <location>
        <begin position="251"/>
        <end position="267"/>
    </location>
</feature>
<dbReference type="FunFam" id="3.40.50.300:FF:000526">
    <property type="entry name" value="DExH-box ATP-dependent RNA helicase DExH3"/>
    <property type="match status" value="1"/>
</dbReference>
<dbReference type="PROSITE" id="PS51192">
    <property type="entry name" value="HELICASE_ATP_BIND_1"/>
    <property type="match status" value="1"/>
</dbReference>
<dbReference type="InParanoid" id="A0A6J2XV09"/>
<dbReference type="OrthoDB" id="5600252at2759"/>
<dbReference type="GO" id="GO:0005634">
    <property type="term" value="C:nucleus"/>
    <property type="evidence" value="ECO:0007669"/>
    <property type="project" value="TreeGrafter"/>
</dbReference>
<dbReference type="PROSITE" id="PS51194">
    <property type="entry name" value="HELICASE_CTER"/>
    <property type="match status" value="1"/>
</dbReference>
<gene>
    <name evidence="12" type="primary">LOC115881174</name>
</gene>
<keyword evidence="4" id="KW-0347">Helicase</keyword>
<accession>A0A6J2XV09</accession>
<dbReference type="GO" id="GO:0016787">
    <property type="term" value="F:hydrolase activity"/>
    <property type="evidence" value="ECO:0007669"/>
    <property type="project" value="UniProtKB-KW"/>
</dbReference>
<dbReference type="Proteomes" id="UP000504635">
    <property type="component" value="Unplaced"/>
</dbReference>
<evidence type="ECO:0000256" key="6">
    <source>
        <dbReference type="ARBA" id="ARBA00022884"/>
    </source>
</evidence>
<dbReference type="GO" id="GO:0002151">
    <property type="term" value="F:G-quadruplex RNA binding"/>
    <property type="evidence" value="ECO:0007669"/>
    <property type="project" value="TreeGrafter"/>
</dbReference>
<evidence type="ECO:0000256" key="8">
    <source>
        <dbReference type="SAM" id="MobiDB-lite"/>
    </source>
</evidence>
<dbReference type="InterPro" id="IPR001650">
    <property type="entry name" value="Helicase_C-like"/>
</dbReference>
<dbReference type="Pfam" id="PF04408">
    <property type="entry name" value="WHD_HA2"/>
    <property type="match status" value="1"/>
</dbReference>
<feature type="compositionally biased region" description="Basic and acidic residues" evidence="8">
    <location>
        <begin position="501"/>
        <end position="515"/>
    </location>
</feature>
<dbReference type="Gene3D" id="3.30.160.20">
    <property type="match status" value="2"/>
</dbReference>
<dbReference type="GO" id="GO:0005737">
    <property type="term" value="C:cytoplasm"/>
    <property type="evidence" value="ECO:0007669"/>
    <property type="project" value="TreeGrafter"/>
</dbReference>